<feature type="compositionally biased region" description="Basic and acidic residues" evidence="1">
    <location>
        <begin position="19"/>
        <end position="47"/>
    </location>
</feature>
<gene>
    <name evidence="2" type="primary">Nfu_g_1_019566</name>
</gene>
<evidence type="ECO:0000313" key="2">
    <source>
        <dbReference type="EMBL" id="SBR79881.1"/>
    </source>
</evidence>
<feature type="region of interest" description="Disordered" evidence="1">
    <location>
        <begin position="1"/>
        <end position="123"/>
    </location>
</feature>
<reference evidence="2" key="2">
    <citation type="submission" date="2016-06" db="EMBL/GenBank/DDBJ databases">
        <title>The genome of a short-lived fish provides insights into sex chromosome evolution and the genetic control of aging.</title>
        <authorList>
            <person name="Reichwald K."/>
            <person name="Felder M."/>
            <person name="Petzold A."/>
            <person name="Koch P."/>
            <person name="Groth M."/>
            <person name="Platzer M."/>
        </authorList>
    </citation>
    <scope>NUCLEOTIDE SEQUENCE</scope>
    <source>
        <tissue evidence="2">Brain</tissue>
    </source>
</reference>
<reference evidence="2" key="1">
    <citation type="submission" date="2016-05" db="EMBL/GenBank/DDBJ databases">
        <authorList>
            <person name="Lavstsen T."/>
            <person name="Jespersen J.S."/>
        </authorList>
    </citation>
    <scope>NUCLEOTIDE SEQUENCE</scope>
    <source>
        <tissue evidence="2">Brain</tissue>
    </source>
</reference>
<feature type="compositionally biased region" description="Acidic residues" evidence="1">
    <location>
        <begin position="112"/>
        <end position="123"/>
    </location>
</feature>
<sequence length="123" mass="13751">MVVIKEEAQDEWSPDVEQQDPKLLHMKEEEEHWTSLKREHLDVKETDSTSSSAEQIKAETSGEDCVGAETSRNLDLETYKDCSSASGTDGSEDDEDDNNLKIPDFLKPLSDSEPDTEDCNTGL</sequence>
<dbReference type="AlphaFoldDB" id="A0A1A8PF40"/>
<accession>A0A1A8PF40</accession>
<feature type="compositionally biased region" description="Acidic residues" evidence="1">
    <location>
        <begin position="8"/>
        <end position="18"/>
    </location>
</feature>
<name>A0A1A8PF40_9TELE</name>
<dbReference type="EMBL" id="HAEI01002320">
    <property type="protein sequence ID" value="SBR79881.1"/>
    <property type="molecule type" value="Transcribed_RNA"/>
</dbReference>
<evidence type="ECO:0000256" key="1">
    <source>
        <dbReference type="SAM" id="MobiDB-lite"/>
    </source>
</evidence>
<organism evidence="2">
    <name type="scientific">Nothobranchius rachovii</name>
    <name type="common">bluefin notho</name>
    <dbReference type="NCBI Taxonomy" id="451742"/>
    <lineage>
        <taxon>Eukaryota</taxon>
        <taxon>Metazoa</taxon>
        <taxon>Chordata</taxon>
        <taxon>Craniata</taxon>
        <taxon>Vertebrata</taxon>
        <taxon>Euteleostomi</taxon>
        <taxon>Actinopterygii</taxon>
        <taxon>Neopterygii</taxon>
        <taxon>Teleostei</taxon>
        <taxon>Neoteleostei</taxon>
        <taxon>Acanthomorphata</taxon>
        <taxon>Ovalentaria</taxon>
        <taxon>Atherinomorphae</taxon>
        <taxon>Cyprinodontiformes</taxon>
        <taxon>Nothobranchiidae</taxon>
        <taxon>Nothobranchius</taxon>
    </lineage>
</organism>
<protein>
    <submittedName>
        <fullName evidence="2">Uncharacterized protein</fullName>
    </submittedName>
</protein>
<proteinExistence type="predicted"/>